<evidence type="ECO:0000259" key="7">
    <source>
        <dbReference type="Pfam" id="PF24961"/>
    </source>
</evidence>
<dbReference type="Gene3D" id="3.90.226.10">
    <property type="entry name" value="2-enoyl-CoA Hydratase, Chain A, domain 1"/>
    <property type="match status" value="1"/>
</dbReference>
<evidence type="ECO:0000313" key="10">
    <source>
        <dbReference type="Proteomes" id="UP000257323"/>
    </source>
</evidence>
<dbReference type="SUPFAM" id="SSF52096">
    <property type="entry name" value="ClpP/crotonase"/>
    <property type="match status" value="1"/>
</dbReference>
<dbReference type="PANTHER" id="PTHR33507:SF4">
    <property type="entry name" value="NODULATION COMPETITIVENESS PROTEIN NFED"/>
    <property type="match status" value="1"/>
</dbReference>
<comment type="subcellular location">
    <subcellularLocation>
        <location evidence="1">Membrane</location>
        <topology evidence="1">Multi-pass membrane protein</topology>
    </subcellularLocation>
</comment>
<dbReference type="Pfam" id="PF24961">
    <property type="entry name" value="NfeD_membrane"/>
    <property type="match status" value="1"/>
</dbReference>
<dbReference type="Pfam" id="PF01957">
    <property type="entry name" value="NfeD"/>
    <property type="match status" value="1"/>
</dbReference>
<feature type="transmembrane region" description="Helical" evidence="5">
    <location>
        <begin position="272"/>
        <end position="289"/>
    </location>
</feature>
<accession>A0A3E2BJC9</accession>
<evidence type="ECO:0000256" key="5">
    <source>
        <dbReference type="SAM" id="Phobius"/>
    </source>
</evidence>
<dbReference type="Gene3D" id="2.40.50.140">
    <property type="entry name" value="Nucleic acid-binding proteins"/>
    <property type="match status" value="1"/>
</dbReference>
<name>A0A3E2BJC9_9BACT</name>
<gene>
    <name evidence="9" type="ORF">OP8BY_1541</name>
</gene>
<evidence type="ECO:0000259" key="6">
    <source>
        <dbReference type="Pfam" id="PF01957"/>
    </source>
</evidence>
<evidence type="ECO:0000313" key="9">
    <source>
        <dbReference type="EMBL" id="RFT14848.1"/>
    </source>
</evidence>
<evidence type="ECO:0000256" key="1">
    <source>
        <dbReference type="ARBA" id="ARBA00004141"/>
    </source>
</evidence>
<feature type="transmembrane region" description="Helical" evidence="5">
    <location>
        <begin position="295"/>
        <end position="312"/>
    </location>
</feature>
<keyword evidence="2 5" id="KW-0812">Transmembrane</keyword>
<dbReference type="InterPro" id="IPR012340">
    <property type="entry name" value="NA-bd_OB-fold"/>
</dbReference>
<dbReference type="InterPro" id="IPR052165">
    <property type="entry name" value="Membrane_assoc_protease"/>
</dbReference>
<feature type="transmembrane region" description="Helical" evidence="5">
    <location>
        <begin position="319"/>
        <end position="339"/>
    </location>
</feature>
<dbReference type="EMBL" id="QUAH01000018">
    <property type="protein sequence ID" value="RFT14848.1"/>
    <property type="molecule type" value="Genomic_DNA"/>
</dbReference>
<protein>
    <submittedName>
        <fullName evidence="9">Uncharacterized protein</fullName>
    </submittedName>
</protein>
<dbReference type="Pfam" id="PF25145">
    <property type="entry name" value="NfeD1b_N"/>
    <property type="match status" value="1"/>
</dbReference>
<dbReference type="SUPFAM" id="SSF141322">
    <property type="entry name" value="NfeD domain-like"/>
    <property type="match status" value="1"/>
</dbReference>
<feature type="domain" description="NfeD1b N-terminal" evidence="8">
    <location>
        <begin position="40"/>
        <end position="233"/>
    </location>
</feature>
<feature type="domain" description="NfeD-like C-terminal" evidence="6">
    <location>
        <begin position="383"/>
        <end position="438"/>
    </location>
</feature>
<organism evidence="9 10">
    <name type="scientific">Candidatus Saccharicenans subterraneus</name>
    <dbReference type="NCBI Taxonomy" id="2508984"/>
    <lineage>
        <taxon>Bacteria</taxon>
        <taxon>Candidatus Aminicenantota</taxon>
        <taxon>Candidatus Aminicenantia</taxon>
        <taxon>Candidatus Aminicenantales</taxon>
        <taxon>Candidatus Saccharicenantaceae</taxon>
        <taxon>Candidatus Saccharicenans</taxon>
    </lineage>
</organism>
<keyword evidence="3 5" id="KW-1133">Transmembrane helix</keyword>
<sequence>MARPFYNEFTVKKIPVLVLCLFLFLSASVELQARILSLTINAPIHPVTAELILKALEKARDEQASLLIIKLNTPGGLDSSMREIIEGIVNSPVPVVAYVSPSGARAASAGFFIAVACDVFAMAPGTSTGAAHPVSIGITGQSQPDKTMEEKVTHDAAAYIRTLAEKRGRNVKMAEDAVRQSLSYTEQEALKGKVIDLVAGSESDLIQALDGHQIKRFDGRLETLKLDDREIHQIPLTFRQKLLMTIANPNLAYILLMIGLLGLYFEFANPGAILPGVLGGISLLLAFFSFQILPVNYVGLLLIILGTVLFILEVKVHSYGALTMGGIVSVLLGSIMLIRAPIPELRPSLKFIIPVALGVSLVFIFLVYLVIRAHTRRTITGKEGMVGETGKVLTWAGQEGKVFVHGEIWRAVADDPLLRGDRVEVVEVKNNLTLKVKKI</sequence>
<evidence type="ECO:0000256" key="3">
    <source>
        <dbReference type="ARBA" id="ARBA00022989"/>
    </source>
</evidence>
<feature type="transmembrane region" description="Helical" evidence="5">
    <location>
        <begin position="351"/>
        <end position="371"/>
    </location>
</feature>
<evidence type="ECO:0000256" key="4">
    <source>
        <dbReference type="ARBA" id="ARBA00023136"/>
    </source>
</evidence>
<dbReference type="GO" id="GO:0016020">
    <property type="term" value="C:membrane"/>
    <property type="evidence" value="ECO:0007669"/>
    <property type="project" value="UniProtKB-SubCell"/>
</dbReference>
<dbReference type="AlphaFoldDB" id="A0A3E2BJC9"/>
<proteinExistence type="predicted"/>
<dbReference type="CDD" id="cd07020">
    <property type="entry name" value="Clp_protease_NfeD_1"/>
    <property type="match status" value="1"/>
</dbReference>
<dbReference type="PANTHER" id="PTHR33507">
    <property type="entry name" value="INNER MEMBRANE PROTEIN YBBJ"/>
    <property type="match status" value="1"/>
</dbReference>
<dbReference type="InterPro" id="IPR029045">
    <property type="entry name" value="ClpP/crotonase-like_dom_sf"/>
</dbReference>
<dbReference type="Proteomes" id="UP000257323">
    <property type="component" value="Unassembled WGS sequence"/>
</dbReference>
<comment type="caution">
    <text evidence="9">The sequence shown here is derived from an EMBL/GenBank/DDBJ whole genome shotgun (WGS) entry which is preliminary data.</text>
</comment>
<dbReference type="InterPro" id="IPR002810">
    <property type="entry name" value="NfeD-like_C"/>
</dbReference>
<feature type="domain" description="NfeD integral membrane" evidence="7">
    <location>
        <begin position="250"/>
        <end position="368"/>
    </location>
</feature>
<dbReference type="InterPro" id="IPR056738">
    <property type="entry name" value="NfeD1b_N"/>
</dbReference>
<feature type="transmembrane region" description="Helical" evidence="5">
    <location>
        <begin position="242"/>
        <end position="265"/>
    </location>
</feature>
<evidence type="ECO:0000256" key="2">
    <source>
        <dbReference type="ARBA" id="ARBA00022692"/>
    </source>
</evidence>
<dbReference type="InterPro" id="IPR056739">
    <property type="entry name" value="NfeD_membrane"/>
</dbReference>
<reference evidence="9 10" key="1">
    <citation type="submission" date="2018-08" db="EMBL/GenBank/DDBJ databases">
        <title>Genome analysis of the thermophilic bacterium of the candidate phylum Aminicenantes from deep subsurface aquifer revealed its physiology and ecological role.</title>
        <authorList>
            <person name="Kadnikov V.V."/>
            <person name="Mardanov A.V."/>
            <person name="Beletsky A.V."/>
            <person name="Karnachuk O.V."/>
            <person name="Ravin N.V."/>
        </authorList>
    </citation>
    <scope>NUCLEOTIDE SEQUENCE [LARGE SCALE GENOMIC DNA]</scope>
    <source>
        <strain evidence="9">BY38</strain>
    </source>
</reference>
<evidence type="ECO:0000259" key="8">
    <source>
        <dbReference type="Pfam" id="PF25145"/>
    </source>
</evidence>
<keyword evidence="4 5" id="KW-0472">Membrane</keyword>